<dbReference type="GO" id="GO:0005524">
    <property type="term" value="F:ATP binding"/>
    <property type="evidence" value="ECO:0007669"/>
    <property type="project" value="UniProtKB-KW"/>
</dbReference>
<feature type="site" description="Interaction with tRNA" evidence="10">
    <location>
        <position position="437"/>
    </location>
</feature>
<dbReference type="InterPro" id="IPR046884">
    <property type="entry name" value="MnmA-like_central"/>
</dbReference>
<feature type="binding site" evidence="10">
    <location>
        <position position="120"/>
    </location>
    <ligand>
        <name>ATP</name>
        <dbReference type="ChEBI" id="CHEBI:30616"/>
    </ligand>
</feature>
<dbReference type="NCBIfam" id="TIGR00420">
    <property type="entry name" value="trmU"/>
    <property type="match status" value="1"/>
</dbReference>
<dbReference type="PANTHER" id="PTHR11933:SF5">
    <property type="entry name" value="MITOCHONDRIAL TRNA-SPECIFIC 2-THIOURIDYLASE 1"/>
    <property type="match status" value="1"/>
</dbReference>
<evidence type="ECO:0000256" key="10">
    <source>
        <dbReference type="HAMAP-Rule" id="MF_00144"/>
    </source>
</evidence>
<dbReference type="Pfam" id="PF20258">
    <property type="entry name" value="tRNA_Me_trans_C"/>
    <property type="match status" value="1"/>
</dbReference>
<dbReference type="AlphaFoldDB" id="A0A0G7ZNN0"/>
<feature type="region of interest" description="Interaction with target base in tRNA" evidence="10">
    <location>
        <begin position="189"/>
        <end position="191"/>
    </location>
</feature>
<keyword evidence="11" id="KW-1133">Transmembrane helix</keyword>
<evidence type="ECO:0000313" key="15">
    <source>
        <dbReference type="Proteomes" id="UP000242141"/>
    </source>
</evidence>
<dbReference type="InterPro" id="IPR004506">
    <property type="entry name" value="MnmA-like"/>
</dbReference>
<feature type="domain" description="tRNA-specific 2-thiouridylase MnmA-like C-terminal" evidence="12">
    <location>
        <begin position="378"/>
        <end position="453"/>
    </location>
</feature>
<evidence type="ECO:0000256" key="4">
    <source>
        <dbReference type="ARBA" id="ARBA00022741"/>
    </source>
</evidence>
<evidence type="ECO:0000256" key="6">
    <source>
        <dbReference type="ARBA" id="ARBA00022884"/>
    </source>
</evidence>
<dbReference type="Pfam" id="PF20259">
    <property type="entry name" value="tRNA_Me_trans_M"/>
    <property type="match status" value="1"/>
</dbReference>
<comment type="subcellular location">
    <subcellularLocation>
        <location evidence="10">Cytoplasm</location>
    </subcellularLocation>
</comment>
<dbReference type="SUPFAM" id="SSF52402">
    <property type="entry name" value="Adenine nucleotide alpha hydrolases-like"/>
    <property type="match status" value="1"/>
</dbReference>
<dbReference type="HAMAP" id="MF_00144">
    <property type="entry name" value="tRNA_thiouridyl_MnmA"/>
    <property type="match status" value="1"/>
</dbReference>
<evidence type="ECO:0000256" key="8">
    <source>
        <dbReference type="ARBA" id="ARBA00051542"/>
    </source>
</evidence>
<comment type="catalytic activity">
    <reaction evidence="8 10">
        <text>S-sulfanyl-L-cysteinyl-[protein] + uridine(34) in tRNA + AH2 + ATP = 2-thiouridine(34) in tRNA + L-cysteinyl-[protein] + A + AMP + diphosphate + H(+)</text>
        <dbReference type="Rhea" id="RHEA:47032"/>
        <dbReference type="Rhea" id="RHEA-COMP:10131"/>
        <dbReference type="Rhea" id="RHEA-COMP:11726"/>
        <dbReference type="Rhea" id="RHEA-COMP:11727"/>
        <dbReference type="Rhea" id="RHEA-COMP:11728"/>
        <dbReference type="ChEBI" id="CHEBI:13193"/>
        <dbReference type="ChEBI" id="CHEBI:15378"/>
        <dbReference type="ChEBI" id="CHEBI:17499"/>
        <dbReference type="ChEBI" id="CHEBI:29950"/>
        <dbReference type="ChEBI" id="CHEBI:30616"/>
        <dbReference type="ChEBI" id="CHEBI:33019"/>
        <dbReference type="ChEBI" id="CHEBI:61963"/>
        <dbReference type="ChEBI" id="CHEBI:65315"/>
        <dbReference type="ChEBI" id="CHEBI:87170"/>
        <dbReference type="ChEBI" id="CHEBI:456215"/>
        <dbReference type="EC" id="2.8.1.13"/>
    </reaction>
</comment>
<feature type="binding site" evidence="10">
    <location>
        <position position="220"/>
    </location>
    <ligand>
        <name>ATP</name>
        <dbReference type="ChEBI" id="CHEBI:30616"/>
    </ligand>
</feature>
<dbReference type="GO" id="GO:0002143">
    <property type="term" value="P:tRNA wobble position uridine thiolation"/>
    <property type="evidence" value="ECO:0007669"/>
    <property type="project" value="TreeGrafter"/>
</dbReference>
<dbReference type="Pfam" id="PF03054">
    <property type="entry name" value="tRNA_Me_trans"/>
    <property type="match status" value="1"/>
</dbReference>
<dbReference type="EMBL" id="CWGI01000001">
    <property type="protein sequence ID" value="CRX37244.1"/>
    <property type="molecule type" value="Genomic_DNA"/>
</dbReference>
<evidence type="ECO:0000256" key="2">
    <source>
        <dbReference type="ARBA" id="ARBA00022679"/>
    </source>
</evidence>
<comment type="caution">
    <text evidence="10">Lacks conserved residue(s) required for the propagation of feature annotation.</text>
</comment>
<sequence length="460" mass="53326">MSSLKFKIIGLLLFLIIIFIFIWEWGWTISIFFTLILIYVLFSKRGGSIFDAFKMFKAEQEELKEEQKEEDQENIIQISLSDFKPKKGAKIAIALSGGVDSATSAYLLKKEGYELKAFFMVNWDSTINSELNYILTDDEVCQQTKDYIDAKKVADFLGIELIRINFIKQYWDLVFQKFLKEIKMGITPNPDIFCNKYIKFKEFTDYIFKNYPEMEYVSTGHYASVKEKDGELFLGEAVDTFKDQTYFLSEIDRKILSKVYFPLANIKKSEVRKIAIKANLPTATKKDSTGICFIGKRNFPDFIANYLKEKPGKIIDQKTNKELGKHRGVLFYTLGQRKGLNLGGQEYPYFVSKKDIKKNILYVATEKNPEYLYSNYIETNDFNLLAPFELLKDNVWIKTRHSEIIYEARILDVVNKNGKIKLILKTMEDIKAVTPGQEVVVYKHKLCLGGGQISKNELKI</sequence>
<feature type="domain" description="tRNA-specific 2-thiouridylase MnmA-like central" evidence="13">
    <location>
        <begin position="301"/>
        <end position="364"/>
    </location>
</feature>
<feature type="site" description="Interaction with tRNA" evidence="10">
    <location>
        <position position="221"/>
    </location>
</feature>
<accession>A0A0G7ZNN0</accession>
<keyword evidence="2 10" id="KW-0808">Transferase</keyword>
<evidence type="ECO:0000256" key="1">
    <source>
        <dbReference type="ARBA" id="ARBA00022555"/>
    </source>
</evidence>
<evidence type="ECO:0000256" key="5">
    <source>
        <dbReference type="ARBA" id="ARBA00022840"/>
    </source>
</evidence>
<keyword evidence="11" id="KW-0812">Transmembrane</keyword>
<keyword evidence="15" id="KW-1185">Reference proteome</keyword>
<evidence type="ECO:0000313" key="14">
    <source>
        <dbReference type="EMBL" id="CRX37244.1"/>
    </source>
</evidence>
<dbReference type="InterPro" id="IPR014729">
    <property type="entry name" value="Rossmann-like_a/b/a_fold"/>
</dbReference>
<name>A0A0G7ZNN0_9MOLU</name>
<dbReference type="Gene3D" id="2.30.30.280">
    <property type="entry name" value="Adenine nucleotide alpha hydrolases-like domains"/>
    <property type="match status" value="1"/>
</dbReference>
<feature type="transmembrane region" description="Helical" evidence="11">
    <location>
        <begin position="12"/>
        <end position="42"/>
    </location>
</feature>
<dbReference type="GO" id="GO:0005737">
    <property type="term" value="C:cytoplasm"/>
    <property type="evidence" value="ECO:0007669"/>
    <property type="project" value="UniProtKB-SubCell"/>
</dbReference>
<feature type="region of interest" description="Interaction with tRNA" evidence="10">
    <location>
        <begin position="242"/>
        <end position="244"/>
    </location>
</feature>
<dbReference type="NCBIfam" id="NF001138">
    <property type="entry name" value="PRK00143.1"/>
    <property type="match status" value="1"/>
</dbReference>
<comment type="function">
    <text evidence="9 10">Catalyzes the 2-thiolation of uridine at the wobble position (U34) of tRNA, leading to the formation of s(2)U34.</text>
</comment>
<evidence type="ECO:0000256" key="3">
    <source>
        <dbReference type="ARBA" id="ARBA00022694"/>
    </source>
</evidence>
<keyword evidence="3 10" id="KW-0819">tRNA processing</keyword>
<reference evidence="15" key="1">
    <citation type="submission" date="2015-05" db="EMBL/GenBank/DDBJ databases">
        <authorList>
            <person name="Collingro A."/>
        </authorList>
    </citation>
    <scope>NUCLEOTIDE SEQUENCE [LARGE SCALE GENOMIC DNA]</scope>
    <source>
        <strain evidence="15">Ps</strain>
    </source>
</reference>
<feature type="active site" description="Nucleophile" evidence="10">
    <location>
        <position position="194"/>
    </location>
</feature>
<gene>
    <name evidence="10" type="primary">mnmA</name>
    <name evidence="14" type="ORF">HEPPS_04740</name>
</gene>
<dbReference type="GO" id="GO:0000049">
    <property type="term" value="F:tRNA binding"/>
    <property type="evidence" value="ECO:0007669"/>
    <property type="project" value="UniProtKB-KW"/>
</dbReference>
<dbReference type="FunFam" id="2.30.30.280:FF:000001">
    <property type="entry name" value="tRNA-specific 2-thiouridylase MnmA"/>
    <property type="match status" value="1"/>
</dbReference>
<feature type="active site" description="Cysteine persulfide intermediate" evidence="10">
    <location>
        <position position="292"/>
    </location>
</feature>
<dbReference type="Gene3D" id="3.40.50.620">
    <property type="entry name" value="HUPs"/>
    <property type="match status" value="1"/>
</dbReference>
<keyword evidence="11" id="KW-0472">Membrane</keyword>
<protein>
    <recommendedName>
        <fullName evidence="10">tRNA-specific 2-thiouridylase MnmA</fullName>
        <ecNumber evidence="10">2.8.1.13</ecNumber>
    </recommendedName>
</protein>
<keyword evidence="6 10" id="KW-0694">RNA-binding</keyword>
<keyword evidence="7" id="KW-1015">Disulfide bond</keyword>
<comment type="similarity">
    <text evidence="10">Belongs to the MnmA/TRMU family.</text>
</comment>
<dbReference type="CDD" id="cd01998">
    <property type="entry name" value="MnmA_TRMU-like"/>
    <property type="match status" value="1"/>
</dbReference>
<dbReference type="PANTHER" id="PTHR11933">
    <property type="entry name" value="TRNA 5-METHYLAMINOMETHYL-2-THIOURIDYLATE -METHYLTRANSFERASE"/>
    <property type="match status" value="1"/>
</dbReference>
<feature type="binding site" evidence="10">
    <location>
        <begin position="94"/>
        <end position="101"/>
    </location>
    <ligand>
        <name>ATP</name>
        <dbReference type="ChEBI" id="CHEBI:30616"/>
    </ligand>
</feature>
<evidence type="ECO:0000256" key="7">
    <source>
        <dbReference type="ARBA" id="ARBA00023157"/>
    </source>
</evidence>
<keyword evidence="4 10" id="KW-0547">Nucleotide-binding</keyword>
<dbReference type="EC" id="2.8.1.13" evidence="10"/>
<evidence type="ECO:0000256" key="11">
    <source>
        <dbReference type="SAM" id="Phobius"/>
    </source>
</evidence>
<dbReference type="InterPro" id="IPR046885">
    <property type="entry name" value="MnmA-like_C"/>
</dbReference>
<keyword evidence="10" id="KW-0963">Cytoplasm</keyword>
<dbReference type="InterPro" id="IPR023382">
    <property type="entry name" value="MnmA-like_central_sf"/>
</dbReference>
<dbReference type="GO" id="GO:0103016">
    <property type="term" value="F:tRNA-uridine 2-sulfurtransferase activity"/>
    <property type="evidence" value="ECO:0007669"/>
    <property type="project" value="UniProtKB-EC"/>
</dbReference>
<evidence type="ECO:0000259" key="13">
    <source>
        <dbReference type="Pfam" id="PF20259"/>
    </source>
</evidence>
<dbReference type="Proteomes" id="UP000242141">
    <property type="component" value="Unassembled WGS sequence"/>
</dbReference>
<proteinExistence type="inferred from homology"/>
<keyword evidence="1 10" id="KW-0820">tRNA-binding</keyword>
<evidence type="ECO:0000256" key="9">
    <source>
        <dbReference type="ARBA" id="ARBA00056575"/>
    </source>
</evidence>
<keyword evidence="5 10" id="KW-0067">ATP-binding</keyword>
<dbReference type="Gene3D" id="2.40.30.10">
    <property type="entry name" value="Translation factors"/>
    <property type="match status" value="1"/>
</dbReference>
<organism evidence="14 15">
    <name type="scientific">Candidatus Hepatoplasma crinochetorum</name>
    <dbReference type="NCBI Taxonomy" id="295596"/>
    <lineage>
        <taxon>Bacteria</taxon>
        <taxon>Bacillati</taxon>
        <taxon>Mycoplasmatota</taxon>
        <taxon>Mollicutes</taxon>
        <taxon>Candidatus Hepatoplasmataceae</taxon>
        <taxon>Candidatus Hepatoplasma</taxon>
    </lineage>
</organism>
<evidence type="ECO:0000259" key="12">
    <source>
        <dbReference type="Pfam" id="PF20258"/>
    </source>
</evidence>